<organism evidence="3 4">
    <name type="scientific">Methanofollis fontis</name>
    <dbReference type="NCBI Taxonomy" id="2052832"/>
    <lineage>
        <taxon>Archaea</taxon>
        <taxon>Methanobacteriati</taxon>
        <taxon>Methanobacteriota</taxon>
        <taxon>Stenosarchaea group</taxon>
        <taxon>Methanomicrobia</taxon>
        <taxon>Methanomicrobiales</taxon>
        <taxon>Methanomicrobiaceae</taxon>
        <taxon>Methanofollis</taxon>
    </lineage>
</organism>
<name>A0A483CPW9_9EURY</name>
<dbReference type="InterPro" id="IPR002500">
    <property type="entry name" value="PAPS_reduct_dom"/>
</dbReference>
<proteinExistence type="predicted"/>
<comment type="caution">
    <text evidence="3">The sequence shown here is derived from an EMBL/GenBank/DDBJ whole genome shotgun (WGS) entry which is preliminary data.</text>
</comment>
<dbReference type="Gene3D" id="2.30.130.10">
    <property type="entry name" value="PUA domain"/>
    <property type="match status" value="1"/>
</dbReference>
<dbReference type="SMART" id="SM00359">
    <property type="entry name" value="PUA"/>
    <property type="match status" value="1"/>
</dbReference>
<evidence type="ECO:0000313" key="4">
    <source>
        <dbReference type="Proteomes" id="UP000292580"/>
    </source>
</evidence>
<dbReference type="AlphaFoldDB" id="A0A483CPW9"/>
<keyword evidence="4" id="KW-1185">Reference proteome</keyword>
<dbReference type="OrthoDB" id="5817at2157"/>
<feature type="region of interest" description="Disordered" evidence="1">
    <location>
        <begin position="450"/>
        <end position="469"/>
    </location>
</feature>
<dbReference type="Pfam" id="PF01472">
    <property type="entry name" value="PUA"/>
    <property type="match status" value="1"/>
</dbReference>
<dbReference type="SUPFAM" id="SSF52402">
    <property type="entry name" value="Adenine nucleotide alpha hydrolases-like"/>
    <property type="match status" value="1"/>
</dbReference>
<dbReference type="EMBL" id="PGCL01000002">
    <property type="protein sequence ID" value="TAJ44735.1"/>
    <property type="molecule type" value="Genomic_DNA"/>
</dbReference>
<dbReference type="InterPro" id="IPR014729">
    <property type="entry name" value="Rossmann-like_a/b/a_fold"/>
</dbReference>
<dbReference type="InterPro" id="IPR050128">
    <property type="entry name" value="Sulfate_adenylyltrnsfr_sub2"/>
</dbReference>
<dbReference type="PROSITE" id="PS50890">
    <property type="entry name" value="PUA"/>
    <property type="match status" value="1"/>
</dbReference>
<evidence type="ECO:0000313" key="3">
    <source>
        <dbReference type="EMBL" id="TAJ44735.1"/>
    </source>
</evidence>
<evidence type="ECO:0000256" key="1">
    <source>
        <dbReference type="SAM" id="MobiDB-lite"/>
    </source>
</evidence>
<dbReference type="InterPro" id="IPR015947">
    <property type="entry name" value="PUA-like_sf"/>
</dbReference>
<dbReference type="SUPFAM" id="SSF88697">
    <property type="entry name" value="PUA domain-like"/>
    <property type="match status" value="1"/>
</dbReference>
<dbReference type="RefSeq" id="WP_130646534.1">
    <property type="nucleotide sequence ID" value="NZ_PGCL01000002.1"/>
</dbReference>
<dbReference type="GO" id="GO:0003824">
    <property type="term" value="F:catalytic activity"/>
    <property type="evidence" value="ECO:0007669"/>
    <property type="project" value="InterPro"/>
</dbReference>
<dbReference type="InterPro" id="IPR002478">
    <property type="entry name" value="PUA"/>
</dbReference>
<dbReference type="PANTHER" id="PTHR43196">
    <property type="entry name" value="SULFATE ADENYLYLTRANSFERASE SUBUNIT 2"/>
    <property type="match status" value="1"/>
</dbReference>
<feature type="domain" description="PUA" evidence="2">
    <location>
        <begin position="123"/>
        <end position="197"/>
    </location>
</feature>
<dbReference type="Pfam" id="PF01507">
    <property type="entry name" value="PAPS_reduct"/>
    <property type="match status" value="1"/>
</dbReference>
<accession>A0A483CPW9</accession>
<dbReference type="GO" id="GO:0003723">
    <property type="term" value="F:RNA binding"/>
    <property type="evidence" value="ECO:0007669"/>
    <property type="project" value="InterPro"/>
</dbReference>
<dbReference type="PANTHER" id="PTHR43196:SF2">
    <property type="entry name" value="PHOSPHOADENOSINE PHOSPHOSULFATE REDUCTASE"/>
    <property type="match status" value="1"/>
</dbReference>
<dbReference type="Proteomes" id="UP000292580">
    <property type="component" value="Unassembled WGS sequence"/>
</dbReference>
<dbReference type="InterPro" id="IPR004521">
    <property type="entry name" value="Uncharacterised_CHP00451"/>
</dbReference>
<sequence length="469" mass="52488">MRPSYLGKIQLNWCDSCHTPVLGGECACGAKTRPVAITPPGDARPAFRADIDLVNAIFEEHFGAPLIPEGHCALMNKVPDPDRMEEIILGGSVVAAIRYLPDLERWDPLPRPSAARYLRPNKRYVIADDGAVDSIRTGKSLLAPGLVAIDDWVRAGDEVFILDRTGGCIGVGRAKVDAAAAREMERGQIVRTRKNTASDAVPGPASWDDAVRANTQILDTYEGASIDFIHKVRESHPGFPVNVSYSGGKDSLATLLLVHRALGPVPILYADTGLEFPETEENVRAVAEHYGLEVVRAETKDEFWEHFSREGPPAVNARWCCRVAKLEPVGRIIRERWGESLSFIGQRKYESLSRKNSPRIWRNRVVKSQVSAAPIQHWTALHVWLSIFREGVPYNVLYEQGLDRIGCFMCPSSDRAVLKRIKETYPSLWAEWEGRLRSWQEQNGLPPEWIDGDGWRRRESGTDEDDSYN</sequence>
<dbReference type="Gene3D" id="3.40.50.620">
    <property type="entry name" value="HUPs"/>
    <property type="match status" value="1"/>
</dbReference>
<dbReference type="InterPro" id="IPR036974">
    <property type="entry name" value="PUA_sf"/>
</dbReference>
<dbReference type="NCBIfam" id="TIGR00451">
    <property type="entry name" value="unchar_dom_2"/>
    <property type="match status" value="1"/>
</dbReference>
<protein>
    <submittedName>
        <fullName evidence="3">Phosphoadenosine phosphosulfate reductase</fullName>
    </submittedName>
</protein>
<reference evidence="3 4" key="1">
    <citation type="submission" date="2017-11" db="EMBL/GenBank/DDBJ databases">
        <title>Isolation and Characterization of Methanofollis Species from Methane Seep Offshore SW Taiwan.</title>
        <authorList>
            <person name="Teng N.-H."/>
            <person name="Lai M.-C."/>
            <person name="Chen S.-C."/>
        </authorList>
    </citation>
    <scope>NUCLEOTIDE SEQUENCE [LARGE SCALE GENOMIC DNA]</scope>
    <source>
        <strain evidence="3 4">FWC-SCC2</strain>
    </source>
</reference>
<gene>
    <name evidence="3" type="ORF">CUJ86_05400</name>
</gene>
<dbReference type="CDD" id="cd23947">
    <property type="entry name" value="PAPS_reductase-like_YbdN"/>
    <property type="match status" value="1"/>
</dbReference>
<evidence type="ECO:0000259" key="2">
    <source>
        <dbReference type="SMART" id="SM00359"/>
    </source>
</evidence>